<comment type="caution">
    <text evidence="7">The sequence shown here is derived from an EMBL/GenBank/DDBJ whole genome shotgun (WGS) entry which is preliminary data.</text>
</comment>
<evidence type="ECO:0000256" key="4">
    <source>
        <dbReference type="SAM" id="MobiDB-lite"/>
    </source>
</evidence>
<keyword evidence="1" id="KW-0880">Kelch repeat</keyword>
<feature type="domain" description="Attractin/MKLN-like beta-propeller" evidence="6">
    <location>
        <begin position="59"/>
        <end position="330"/>
    </location>
</feature>
<dbReference type="STRING" id="708187.A0A1Q8RNL5"/>
<keyword evidence="5" id="KW-1133">Transmembrane helix</keyword>
<sequence length="616" mass="66941">MKPSPVRQEEAGPGLRRRVVEKEPGMRPTAAPAPLLFVLLAISLFPALAAAQQDPVKDFCRRFGHQTAVVDNKLYIYGGLINWNPISSFPNNYTNTWLLYQDLSTTSKSDMPQLYANLSKNGSVPSTAGGALWADSVNKRFYLFGGEHRSEPPMPFNLYGYDIINNQWDSFGPPRTGGTFSKVSYGAGVSVDTRGEAYYYGGWLSNASVPGWGTGPPVATTGLVKYTMDQNSWANITGPDDTRRAEGSLHYIPAGDGGMLVYFGGVQDPYANGTTTGQPMDQIFIYDVLSGKWYTQKATGKVPEMRRRFCADVTWAQDQSSYNIYMYGGANIPGELGAGFDDLYVLTIPTFTWVKMYPSDLNKTGSYPHHSLSCNMAPGRAQMLIIGGQFPLSQDCDAFEQWGTHNVDLGKQNRAKNIWYAYQPNKTTYVVPEEIIAVVGGNGNGSATKTTPLNGFDNDDVHLLITLKADIPVRTPTRVVTTDTSAPVKVLSTGAIVGIAVGAGVLIIALAMGCGFLILQSYPPQQAYFPEGMTMTLSHQPQYDAHGNIWVPQVSMVQVASGQGVSPPLPPGYSPPAGDSKSIPQTAEAQIEPQELSADRDDHGGSSVRHETYYNK</sequence>
<name>A0A1Q8RNL5_9PEZI</name>
<reference evidence="7 8" key="1">
    <citation type="submission" date="2016-11" db="EMBL/GenBank/DDBJ databases">
        <title>Draft Genome Assembly of Colletotrichum chlorophyti a pathogen of herbaceous plants.</title>
        <authorList>
            <person name="Gan P."/>
            <person name="Narusaka M."/>
            <person name="Tsushima A."/>
            <person name="Narusaka Y."/>
            <person name="Takano Y."/>
            <person name="Shirasu K."/>
        </authorList>
    </citation>
    <scope>NUCLEOTIDE SEQUENCE [LARGE SCALE GENOMIC DNA]</scope>
    <source>
        <strain evidence="7 8">NTL11</strain>
    </source>
</reference>
<accession>A0A1Q8RNL5</accession>
<proteinExistence type="predicted"/>
<dbReference type="GO" id="GO:0019760">
    <property type="term" value="P:glucosinolate metabolic process"/>
    <property type="evidence" value="ECO:0007669"/>
    <property type="project" value="UniProtKB-ARBA"/>
</dbReference>
<keyword evidence="3" id="KW-0408">Iron</keyword>
<keyword evidence="2" id="KW-0677">Repeat</keyword>
<dbReference type="Proteomes" id="UP000186583">
    <property type="component" value="Unassembled WGS sequence"/>
</dbReference>
<feature type="transmembrane region" description="Helical" evidence="5">
    <location>
        <begin position="495"/>
        <end position="519"/>
    </location>
</feature>
<dbReference type="EMBL" id="MPGH01000152">
    <property type="protein sequence ID" value="OLN85773.1"/>
    <property type="molecule type" value="Genomic_DNA"/>
</dbReference>
<protein>
    <submittedName>
        <fullName evidence="7">Kelch repeat-containing protein-like protein 5</fullName>
    </submittedName>
</protein>
<dbReference type="Pfam" id="PF24981">
    <property type="entry name" value="Beta-prop_ATRN-LZTR1"/>
    <property type="match status" value="1"/>
</dbReference>
<dbReference type="AlphaFoldDB" id="A0A1Q8RNL5"/>
<keyword evidence="5" id="KW-0812">Transmembrane</keyword>
<dbReference type="PANTHER" id="PTHR47435">
    <property type="entry name" value="KELCH REPEAT PROTEIN (AFU_ORTHOLOGUE AFUA_5G12780)"/>
    <property type="match status" value="1"/>
</dbReference>
<evidence type="ECO:0000313" key="7">
    <source>
        <dbReference type="EMBL" id="OLN85773.1"/>
    </source>
</evidence>
<keyword evidence="8" id="KW-1185">Reference proteome</keyword>
<keyword evidence="5" id="KW-0472">Membrane</keyword>
<dbReference type="InterPro" id="IPR056737">
    <property type="entry name" value="Beta-prop_ATRN-MKLN-like"/>
</dbReference>
<evidence type="ECO:0000256" key="2">
    <source>
        <dbReference type="ARBA" id="ARBA00022737"/>
    </source>
</evidence>
<dbReference type="OrthoDB" id="540004at2759"/>
<evidence type="ECO:0000256" key="3">
    <source>
        <dbReference type="ARBA" id="ARBA00023004"/>
    </source>
</evidence>
<dbReference type="Gene3D" id="2.120.10.80">
    <property type="entry name" value="Kelch-type beta propeller"/>
    <property type="match status" value="2"/>
</dbReference>
<feature type="compositionally biased region" description="Basic and acidic residues" evidence="4">
    <location>
        <begin position="597"/>
        <end position="616"/>
    </location>
</feature>
<evidence type="ECO:0000313" key="8">
    <source>
        <dbReference type="Proteomes" id="UP000186583"/>
    </source>
</evidence>
<evidence type="ECO:0000259" key="6">
    <source>
        <dbReference type="Pfam" id="PF24981"/>
    </source>
</evidence>
<dbReference type="PANTHER" id="PTHR47435:SF4">
    <property type="entry name" value="KELCH REPEAT PROTEIN (AFU_ORTHOLOGUE AFUA_5G12780)"/>
    <property type="match status" value="1"/>
</dbReference>
<gene>
    <name evidence="7" type="ORF">CCHL11_09218</name>
</gene>
<organism evidence="7 8">
    <name type="scientific">Colletotrichum chlorophyti</name>
    <dbReference type="NCBI Taxonomy" id="708187"/>
    <lineage>
        <taxon>Eukaryota</taxon>
        <taxon>Fungi</taxon>
        <taxon>Dikarya</taxon>
        <taxon>Ascomycota</taxon>
        <taxon>Pezizomycotina</taxon>
        <taxon>Sordariomycetes</taxon>
        <taxon>Hypocreomycetidae</taxon>
        <taxon>Glomerellales</taxon>
        <taxon>Glomerellaceae</taxon>
        <taxon>Colletotrichum</taxon>
    </lineage>
</organism>
<dbReference type="SUPFAM" id="SSF117281">
    <property type="entry name" value="Kelch motif"/>
    <property type="match status" value="1"/>
</dbReference>
<evidence type="ECO:0000256" key="5">
    <source>
        <dbReference type="SAM" id="Phobius"/>
    </source>
</evidence>
<feature type="region of interest" description="Disordered" evidence="4">
    <location>
        <begin position="561"/>
        <end position="616"/>
    </location>
</feature>
<dbReference type="InterPro" id="IPR015915">
    <property type="entry name" value="Kelch-typ_b-propeller"/>
</dbReference>
<evidence type="ECO:0000256" key="1">
    <source>
        <dbReference type="ARBA" id="ARBA00022441"/>
    </source>
</evidence>